<feature type="domain" description="Carbohydrate kinase FGGY N-terminal" evidence="6">
    <location>
        <begin position="99"/>
        <end position="334"/>
    </location>
</feature>
<keyword evidence="2" id="KW-0859">Xylose metabolism</keyword>
<dbReference type="InterPro" id="IPR043129">
    <property type="entry name" value="ATPase_NBD"/>
</dbReference>
<gene>
    <name evidence="8" type="ORF">FJ657_16255</name>
</gene>
<evidence type="ECO:0000256" key="4">
    <source>
        <dbReference type="ARBA" id="ARBA00022777"/>
    </source>
</evidence>
<evidence type="ECO:0000256" key="1">
    <source>
        <dbReference type="ARBA" id="ARBA00009156"/>
    </source>
</evidence>
<feature type="compositionally biased region" description="Basic and acidic residues" evidence="5">
    <location>
        <begin position="46"/>
        <end position="65"/>
    </location>
</feature>
<proteinExistence type="inferred from homology"/>
<keyword evidence="2" id="KW-0119">Carbohydrate metabolism</keyword>
<dbReference type="PANTHER" id="PTHR43095:SF5">
    <property type="entry name" value="XYLULOSE KINASE"/>
    <property type="match status" value="1"/>
</dbReference>
<dbReference type="Pfam" id="PF00370">
    <property type="entry name" value="FGGY_N"/>
    <property type="match status" value="1"/>
</dbReference>
<dbReference type="Pfam" id="PF02782">
    <property type="entry name" value="FGGY_C"/>
    <property type="match status" value="1"/>
</dbReference>
<evidence type="ECO:0008006" key="10">
    <source>
        <dbReference type="Google" id="ProtNLM"/>
    </source>
</evidence>
<protein>
    <recommendedName>
        <fullName evidence="10">Carbohydrate kinase</fullName>
    </recommendedName>
</protein>
<evidence type="ECO:0000313" key="8">
    <source>
        <dbReference type="EMBL" id="TPW74182.1"/>
    </source>
</evidence>
<feature type="domain" description="Carbohydrate kinase FGGY C-terminal" evidence="7">
    <location>
        <begin position="343"/>
        <end position="531"/>
    </location>
</feature>
<dbReference type="EMBL" id="VHQG01000005">
    <property type="protein sequence ID" value="TPW74182.1"/>
    <property type="molecule type" value="Genomic_DNA"/>
</dbReference>
<dbReference type="SUPFAM" id="SSF53067">
    <property type="entry name" value="Actin-like ATPase domain"/>
    <property type="match status" value="2"/>
</dbReference>
<evidence type="ECO:0000256" key="5">
    <source>
        <dbReference type="SAM" id="MobiDB-lite"/>
    </source>
</evidence>
<keyword evidence="9" id="KW-1185">Reference proteome</keyword>
<dbReference type="InterPro" id="IPR018485">
    <property type="entry name" value="FGGY_C"/>
</dbReference>
<dbReference type="CDD" id="cd07773">
    <property type="entry name" value="ASKHA_NBD_FGGY_FK"/>
    <property type="match status" value="1"/>
</dbReference>
<organism evidence="8 9">
    <name type="scientific">Schumannella soli</name>
    <dbReference type="NCBI Taxonomy" id="2590779"/>
    <lineage>
        <taxon>Bacteria</taxon>
        <taxon>Bacillati</taxon>
        <taxon>Actinomycetota</taxon>
        <taxon>Actinomycetes</taxon>
        <taxon>Micrococcales</taxon>
        <taxon>Microbacteriaceae</taxon>
        <taxon>Schumannella</taxon>
    </lineage>
</organism>
<evidence type="ECO:0000259" key="7">
    <source>
        <dbReference type="Pfam" id="PF02782"/>
    </source>
</evidence>
<sequence length="575" mass="61261">MHPRRIGPAGRGVRPPARVRRRQGQHRQRPAQRDDPQLRRGLQRQQQRELAHPGLEGRGRRDLGGRRAPHPPVQPLRGLSRGTDKPQNDKDRIAVLTTITVDVGTTSVKLGLFDPEGVATVSTSQPTPTVRDADGEVYDLDAMATLIGDFIHGLDADQRAAVERVAITGVGESGGLVLPDISLASPMILWHDQRGLPLLAGLDAMDRTRAYRTTGLPVSGNYGLSKIAWALRAAGPAARGAQWLNIAEYIAARLTGVRWSEYSLASRTLALDLATASWSQDVAGLLGVHVEVLPELRRAGDGVPMRPECARGFGLGAGVMVHVAGHDHMVGAVGAELAHGELLNSTGTTEGLLFLRDEPSVDEHAERSKLANGIGVTGDDFTLFASIPTGGSAFATLQSMLGVDATSLAALCYELHAEWVAGRIDLDRVPVVLPQFRGSPSPAKNPRARGAIAGLSTDTTRAELVFGAFLGMAWQFADVLELFRIQPDRVKVIGPASRNALWLQLKADLLGVPLSVSSHPEVVSRGAQLLASGETGAWADCAPVDVPADAARHAALTAWADAARPVWEHLKALPA</sequence>
<feature type="compositionally biased region" description="Basic residues" evidence="5">
    <location>
        <begin position="17"/>
        <end position="30"/>
    </location>
</feature>
<feature type="region of interest" description="Disordered" evidence="5">
    <location>
        <begin position="1"/>
        <end position="91"/>
    </location>
</feature>
<keyword evidence="4" id="KW-0418">Kinase</keyword>
<dbReference type="GO" id="GO:0016301">
    <property type="term" value="F:kinase activity"/>
    <property type="evidence" value="ECO:0007669"/>
    <property type="project" value="UniProtKB-KW"/>
</dbReference>
<evidence type="ECO:0000259" key="6">
    <source>
        <dbReference type="Pfam" id="PF00370"/>
    </source>
</evidence>
<dbReference type="InterPro" id="IPR018484">
    <property type="entry name" value="FGGY_N"/>
</dbReference>
<dbReference type="OrthoDB" id="9782710at2"/>
<dbReference type="PANTHER" id="PTHR43095">
    <property type="entry name" value="SUGAR KINASE"/>
    <property type="match status" value="1"/>
</dbReference>
<dbReference type="GO" id="GO:0042732">
    <property type="term" value="P:D-xylose metabolic process"/>
    <property type="evidence" value="ECO:0007669"/>
    <property type="project" value="UniProtKB-KW"/>
</dbReference>
<name>A0A506XWX8_9MICO</name>
<evidence type="ECO:0000313" key="9">
    <source>
        <dbReference type="Proteomes" id="UP000316252"/>
    </source>
</evidence>
<feature type="compositionally biased region" description="Low complexity" evidence="5">
    <location>
        <begin position="1"/>
        <end position="16"/>
    </location>
</feature>
<dbReference type="AlphaFoldDB" id="A0A506XWX8"/>
<evidence type="ECO:0000256" key="3">
    <source>
        <dbReference type="ARBA" id="ARBA00022679"/>
    </source>
</evidence>
<dbReference type="InterPro" id="IPR050406">
    <property type="entry name" value="FGGY_Carb_Kinase"/>
</dbReference>
<comment type="similarity">
    <text evidence="1">Belongs to the FGGY kinase family.</text>
</comment>
<keyword evidence="3" id="KW-0808">Transferase</keyword>
<dbReference type="Proteomes" id="UP000316252">
    <property type="component" value="Unassembled WGS sequence"/>
</dbReference>
<comment type="caution">
    <text evidence="8">The sequence shown here is derived from an EMBL/GenBank/DDBJ whole genome shotgun (WGS) entry which is preliminary data.</text>
</comment>
<reference evidence="8 9" key="1">
    <citation type="submission" date="2019-06" db="EMBL/GenBank/DDBJ databases">
        <authorList>
            <person name="Li F."/>
        </authorList>
    </citation>
    <scope>NUCLEOTIDE SEQUENCE [LARGE SCALE GENOMIC DNA]</scope>
    <source>
        <strain evidence="8 9">10F1D-1</strain>
    </source>
</reference>
<evidence type="ECO:0000256" key="2">
    <source>
        <dbReference type="ARBA" id="ARBA00022629"/>
    </source>
</evidence>
<feature type="compositionally biased region" description="Basic and acidic residues" evidence="5">
    <location>
        <begin position="82"/>
        <end position="91"/>
    </location>
</feature>
<dbReference type="Gene3D" id="3.30.420.40">
    <property type="match status" value="2"/>
</dbReference>
<accession>A0A506XWX8</accession>